<sequence length="317" mass="34850">MSDRAANIHGTLKGSFLPNAVAAWESDELRPWIIVNGTEHSLGIYQAATVSQKGSAGSTRIEIEAYDRCWRVYTQKTETILHLAAGSSYITEIRKLLTDCGISLVIATPNAAVLATDREDWPIGTSYLTIVNALLSEINYESLWFDADGVCRLEPYQEPSAAIIDWRYGVTDLFLPEKHPGPDWSDETDIFDAPNVFIVTCNNPDMDAAMVATAVNDNPASKKSTFKRGMRITSVERVDNIASQDELQAYADKRRNESLLATRAITFYTLSEPGHGVGDILALTHDEIGGIYLETGWSVTMQAGSLMTHSAKRTVIA</sequence>
<dbReference type="EMBL" id="BK014757">
    <property type="protein sequence ID" value="DAD74265.1"/>
    <property type="molecule type" value="Genomic_DNA"/>
</dbReference>
<accession>A0A8S5LW55</accession>
<reference evidence="1" key="1">
    <citation type="journal article" date="2021" name="Proc. Natl. Acad. Sci. U.S.A.">
        <title>A Catalog of Tens of Thousands of Viruses from Human Metagenomes Reveals Hidden Associations with Chronic Diseases.</title>
        <authorList>
            <person name="Tisza M.J."/>
            <person name="Buck C.B."/>
        </authorList>
    </citation>
    <scope>NUCLEOTIDE SEQUENCE</scope>
    <source>
        <strain evidence="1">CtFy320</strain>
    </source>
</reference>
<organism evidence="1">
    <name type="scientific">Siphoviridae sp. ctFy320</name>
    <dbReference type="NCBI Taxonomy" id="2826217"/>
    <lineage>
        <taxon>Viruses</taxon>
        <taxon>Duplodnaviria</taxon>
        <taxon>Heunggongvirae</taxon>
        <taxon>Uroviricota</taxon>
        <taxon>Caudoviricetes</taxon>
    </lineage>
</organism>
<name>A0A8S5LW55_9CAUD</name>
<proteinExistence type="predicted"/>
<evidence type="ECO:0000313" key="1">
    <source>
        <dbReference type="EMBL" id="DAD74265.1"/>
    </source>
</evidence>
<protein>
    <submittedName>
        <fullName evidence="1">43 kDa tail protein</fullName>
    </submittedName>
</protein>